<dbReference type="InterPro" id="IPR018063">
    <property type="entry name" value="SAM_MeTrfase_RsmI_CS"/>
</dbReference>
<dbReference type="NCBIfam" id="TIGR00096">
    <property type="entry name" value="16S rRNA (cytidine(1402)-2'-O)-methyltransferase"/>
    <property type="match status" value="1"/>
</dbReference>
<dbReference type="PANTHER" id="PTHR46111:SF1">
    <property type="entry name" value="RIBOSOMAL RNA SMALL SUBUNIT METHYLTRANSFERASE I"/>
    <property type="match status" value="1"/>
</dbReference>
<dbReference type="Gene3D" id="3.30.950.10">
    <property type="entry name" value="Methyltransferase, Cobalt-precorrin-4 Transmethylase, Domain 2"/>
    <property type="match status" value="1"/>
</dbReference>
<evidence type="ECO:0000256" key="4">
    <source>
        <dbReference type="ARBA" id="ARBA00022679"/>
    </source>
</evidence>
<dbReference type="InterPro" id="IPR014777">
    <property type="entry name" value="4pyrrole_Mease_sub1"/>
</dbReference>
<gene>
    <name evidence="6" type="primary">rsmI</name>
    <name evidence="8" type="ORF">A3E39_04845</name>
</gene>
<dbReference type="GO" id="GO:0005737">
    <property type="term" value="C:cytoplasm"/>
    <property type="evidence" value="ECO:0007669"/>
    <property type="project" value="UniProtKB-SubCell"/>
</dbReference>
<dbReference type="Proteomes" id="UP000176603">
    <property type="component" value="Unassembled WGS sequence"/>
</dbReference>
<evidence type="ECO:0000259" key="7">
    <source>
        <dbReference type="Pfam" id="PF00590"/>
    </source>
</evidence>
<proteinExistence type="inferred from homology"/>
<comment type="similarity">
    <text evidence="6">Belongs to the methyltransferase superfamily. RsmI family.</text>
</comment>
<comment type="function">
    <text evidence="6">Catalyzes the 2'-O-methylation of the ribose of cytidine 1402 (C1402) in 16S rRNA.</text>
</comment>
<feature type="domain" description="Tetrapyrrole methylase" evidence="7">
    <location>
        <begin position="5"/>
        <end position="204"/>
    </location>
</feature>
<dbReference type="FunFam" id="3.40.1010.10:FF:000007">
    <property type="entry name" value="Ribosomal RNA small subunit methyltransferase I"/>
    <property type="match status" value="1"/>
</dbReference>
<dbReference type="CDD" id="cd11648">
    <property type="entry name" value="RsmI"/>
    <property type="match status" value="1"/>
</dbReference>
<dbReference type="Gene3D" id="3.40.1010.10">
    <property type="entry name" value="Cobalt-precorrin-4 Transmethylase, Domain 1"/>
    <property type="match status" value="1"/>
</dbReference>
<accession>A0A1F7ULV8</accession>
<comment type="caution">
    <text evidence="8">The sequence shown here is derived from an EMBL/GenBank/DDBJ whole genome shotgun (WGS) entry which is preliminary data.</text>
</comment>
<keyword evidence="1 6" id="KW-0963">Cytoplasm</keyword>
<evidence type="ECO:0000256" key="1">
    <source>
        <dbReference type="ARBA" id="ARBA00022490"/>
    </source>
</evidence>
<evidence type="ECO:0000313" key="8">
    <source>
        <dbReference type="EMBL" id="OGL78698.1"/>
    </source>
</evidence>
<keyword evidence="5 6" id="KW-0949">S-adenosyl-L-methionine</keyword>
<sequence length="225" mass="24372">MPGRLSMVATPIGNLEDVTFRAVRTLSEADVVACEDTRVSAKLLAAYKIPHKPLVSLHHHSSDAKLKGLIDSILAGQHVAYVSDAGTPGVNDPGGKLVQAAYAAGVSVETIPGPSALTAAIAVCGFPMERFAYLGFLPRKKGRDTLLRAVSKRDEPSVFFESTHRIKKTMEELTRHLDPSRIIYVGRELTKKFETNLRGTIHEVKALTESKSMKGEFVIIIGPAV</sequence>
<evidence type="ECO:0000256" key="3">
    <source>
        <dbReference type="ARBA" id="ARBA00022603"/>
    </source>
</evidence>
<dbReference type="AlphaFoldDB" id="A0A1F7ULV8"/>
<keyword evidence="2 6" id="KW-0698">rRNA processing</keyword>
<dbReference type="EMBL" id="MGEH01000025">
    <property type="protein sequence ID" value="OGL78698.1"/>
    <property type="molecule type" value="Genomic_DNA"/>
</dbReference>
<dbReference type="EC" id="2.1.1.198" evidence="6"/>
<evidence type="ECO:0000256" key="6">
    <source>
        <dbReference type="HAMAP-Rule" id="MF_01877"/>
    </source>
</evidence>
<dbReference type="InterPro" id="IPR014776">
    <property type="entry name" value="4pyrrole_Mease_sub2"/>
</dbReference>
<dbReference type="PROSITE" id="PS01296">
    <property type="entry name" value="RSMI"/>
    <property type="match status" value="1"/>
</dbReference>
<dbReference type="FunFam" id="3.30.950.10:FF:000002">
    <property type="entry name" value="Ribosomal RNA small subunit methyltransferase I"/>
    <property type="match status" value="1"/>
</dbReference>
<comment type="catalytic activity">
    <reaction evidence="6">
        <text>cytidine(1402) in 16S rRNA + S-adenosyl-L-methionine = 2'-O-methylcytidine(1402) in 16S rRNA + S-adenosyl-L-homocysteine + H(+)</text>
        <dbReference type="Rhea" id="RHEA:42924"/>
        <dbReference type="Rhea" id="RHEA-COMP:10285"/>
        <dbReference type="Rhea" id="RHEA-COMP:10286"/>
        <dbReference type="ChEBI" id="CHEBI:15378"/>
        <dbReference type="ChEBI" id="CHEBI:57856"/>
        <dbReference type="ChEBI" id="CHEBI:59789"/>
        <dbReference type="ChEBI" id="CHEBI:74495"/>
        <dbReference type="ChEBI" id="CHEBI:82748"/>
        <dbReference type="EC" id="2.1.1.198"/>
    </reaction>
</comment>
<reference evidence="8 9" key="1">
    <citation type="journal article" date="2016" name="Nat. Commun.">
        <title>Thousands of microbial genomes shed light on interconnected biogeochemical processes in an aquifer system.</title>
        <authorList>
            <person name="Anantharaman K."/>
            <person name="Brown C.T."/>
            <person name="Hug L.A."/>
            <person name="Sharon I."/>
            <person name="Castelle C.J."/>
            <person name="Probst A.J."/>
            <person name="Thomas B.C."/>
            <person name="Singh A."/>
            <person name="Wilkins M.J."/>
            <person name="Karaoz U."/>
            <person name="Brodie E.L."/>
            <person name="Williams K.H."/>
            <person name="Hubbard S.S."/>
            <person name="Banfield J.F."/>
        </authorList>
    </citation>
    <scope>NUCLEOTIDE SEQUENCE [LARGE SCALE GENOMIC DNA]</scope>
</reference>
<dbReference type="InterPro" id="IPR008189">
    <property type="entry name" value="rRNA_ssu_MeTfrase_I"/>
</dbReference>
<dbReference type="InterPro" id="IPR035996">
    <property type="entry name" value="4pyrrol_Methylase_sf"/>
</dbReference>
<protein>
    <recommendedName>
        <fullName evidence="6">Ribosomal RNA small subunit methyltransferase I</fullName>
        <ecNumber evidence="6">2.1.1.198</ecNumber>
    </recommendedName>
    <alternativeName>
        <fullName evidence="6">16S rRNA 2'-O-ribose C1402 methyltransferase</fullName>
    </alternativeName>
    <alternativeName>
        <fullName evidence="6">rRNA (cytidine-2'-O-)-methyltransferase RsmI</fullName>
    </alternativeName>
</protein>
<dbReference type="GO" id="GO:0070677">
    <property type="term" value="F:rRNA (cytosine-2'-O-)-methyltransferase activity"/>
    <property type="evidence" value="ECO:0007669"/>
    <property type="project" value="UniProtKB-UniRule"/>
</dbReference>
<evidence type="ECO:0000256" key="5">
    <source>
        <dbReference type="ARBA" id="ARBA00022691"/>
    </source>
</evidence>
<dbReference type="Pfam" id="PF00590">
    <property type="entry name" value="TP_methylase"/>
    <property type="match status" value="1"/>
</dbReference>
<dbReference type="PANTHER" id="PTHR46111">
    <property type="entry name" value="RIBOSOMAL RNA SMALL SUBUNIT METHYLTRANSFERASE I"/>
    <property type="match status" value="1"/>
</dbReference>
<dbReference type="PIRSF" id="PIRSF005917">
    <property type="entry name" value="MTase_YraL"/>
    <property type="match status" value="1"/>
</dbReference>
<dbReference type="InterPro" id="IPR000878">
    <property type="entry name" value="4pyrrol_Mease"/>
</dbReference>
<keyword evidence="4 6" id="KW-0808">Transferase</keyword>
<keyword evidence="3 6" id="KW-0489">Methyltransferase</keyword>
<comment type="subcellular location">
    <subcellularLocation>
        <location evidence="6">Cytoplasm</location>
    </subcellularLocation>
</comment>
<dbReference type="STRING" id="1802399.A3E39_04845"/>
<dbReference type="SUPFAM" id="SSF53790">
    <property type="entry name" value="Tetrapyrrole methylase"/>
    <property type="match status" value="1"/>
</dbReference>
<name>A0A1F7ULV8_9BACT</name>
<organism evidence="8 9">
    <name type="scientific">Candidatus Uhrbacteria bacterium RIFCSPHIGHO2_12_FULL_60_25</name>
    <dbReference type="NCBI Taxonomy" id="1802399"/>
    <lineage>
        <taxon>Bacteria</taxon>
        <taxon>Candidatus Uhriibacteriota</taxon>
    </lineage>
</organism>
<evidence type="ECO:0000256" key="2">
    <source>
        <dbReference type="ARBA" id="ARBA00022552"/>
    </source>
</evidence>
<dbReference type="HAMAP" id="MF_01877">
    <property type="entry name" value="16SrRNA_methyltr_I"/>
    <property type="match status" value="1"/>
</dbReference>
<evidence type="ECO:0000313" key="9">
    <source>
        <dbReference type="Proteomes" id="UP000176603"/>
    </source>
</evidence>